<reference evidence="2 3" key="1">
    <citation type="journal article" date="2020" name="Microorganisms">
        <title>New Insight into Antimicrobial Compounds from Food and Marine-Sourced Carnobacterium Species through Phenotype and Genome Analyses.</title>
        <authorList>
            <person name="Begrem S."/>
            <person name="Ivaniuk F."/>
            <person name="Gigout-Chevalier F."/>
            <person name="Kolypczuk L."/>
            <person name="Bonnetot S."/>
            <person name="Leroi F."/>
            <person name="Grovel O."/>
            <person name="Delbarre-Ladrat C."/>
            <person name="Passerini D."/>
        </authorList>
    </citation>
    <scope>NUCLEOTIDE SEQUENCE [LARGE SCALE GENOMIC DNA]</scope>
    <source>
        <strain evidence="2 3">MIP2551</strain>
    </source>
</reference>
<dbReference type="Proteomes" id="UP000638836">
    <property type="component" value="Unassembled WGS sequence"/>
</dbReference>
<protein>
    <submittedName>
        <fullName evidence="2">Uncharacterized protein</fullName>
    </submittedName>
</protein>
<name>A0ABR7TCD7_9LACT</name>
<keyword evidence="1" id="KW-0472">Membrane</keyword>
<gene>
    <name evidence="2" type="ORF">GLO26_03455</name>
</gene>
<dbReference type="EMBL" id="WNJQ01000002">
    <property type="protein sequence ID" value="MBC9824886.1"/>
    <property type="molecule type" value="Genomic_DNA"/>
</dbReference>
<evidence type="ECO:0000256" key="1">
    <source>
        <dbReference type="SAM" id="Phobius"/>
    </source>
</evidence>
<feature type="transmembrane region" description="Helical" evidence="1">
    <location>
        <begin position="34"/>
        <end position="56"/>
    </location>
</feature>
<comment type="caution">
    <text evidence="2">The sequence shown here is derived from an EMBL/GenBank/DDBJ whole genome shotgun (WGS) entry which is preliminary data.</text>
</comment>
<organism evidence="2 3">
    <name type="scientific">Carnobacterium inhibens</name>
    <dbReference type="NCBI Taxonomy" id="147709"/>
    <lineage>
        <taxon>Bacteria</taxon>
        <taxon>Bacillati</taxon>
        <taxon>Bacillota</taxon>
        <taxon>Bacilli</taxon>
        <taxon>Lactobacillales</taxon>
        <taxon>Carnobacteriaceae</taxon>
        <taxon>Carnobacterium</taxon>
    </lineage>
</organism>
<proteinExistence type="predicted"/>
<evidence type="ECO:0000313" key="3">
    <source>
        <dbReference type="Proteomes" id="UP000638836"/>
    </source>
</evidence>
<sequence length="62" mass="7122">MEVKLTVQTILNFFALDLIFNPIVNFILPINGLGVFLSFIYWGLLLGLSYLLSVFLRKEKNT</sequence>
<evidence type="ECO:0000313" key="2">
    <source>
        <dbReference type="EMBL" id="MBC9824886.1"/>
    </source>
</evidence>
<keyword evidence="3" id="KW-1185">Reference proteome</keyword>
<accession>A0ABR7TCD7</accession>
<keyword evidence="1" id="KW-0812">Transmembrane</keyword>
<dbReference type="RefSeq" id="WP_023177962.1">
    <property type="nucleotide sequence ID" value="NZ_JAMAYM010000002.1"/>
</dbReference>
<feature type="transmembrane region" description="Helical" evidence="1">
    <location>
        <begin position="9"/>
        <end position="28"/>
    </location>
</feature>
<keyword evidence="1" id="KW-1133">Transmembrane helix</keyword>